<evidence type="ECO:0000313" key="2">
    <source>
        <dbReference type="Proteomes" id="UP000254428"/>
    </source>
</evidence>
<accession>A0A376NQP0</accession>
<gene>
    <name evidence="1" type="primary">stbB_1</name>
    <name evidence="1" type="ORF">NCTC11341_00005</name>
</gene>
<dbReference type="InterPro" id="IPR019720">
    <property type="entry name" value="Plasmid_stability_protein_StbB"/>
</dbReference>
<reference evidence="1 2" key="1">
    <citation type="submission" date="2018-06" db="EMBL/GenBank/DDBJ databases">
        <authorList>
            <consortium name="Pathogen Informatics"/>
            <person name="Doyle S."/>
        </authorList>
    </citation>
    <scope>NUCLEOTIDE SEQUENCE [LARGE SCALE GENOMIC DNA]</scope>
    <source>
        <strain evidence="1 2">NCTC11341</strain>
    </source>
</reference>
<organism evidence="1 2">
    <name type="scientific">Escherichia coli</name>
    <dbReference type="NCBI Taxonomy" id="562"/>
    <lineage>
        <taxon>Bacteria</taxon>
        <taxon>Pseudomonadati</taxon>
        <taxon>Pseudomonadota</taxon>
        <taxon>Gammaproteobacteria</taxon>
        <taxon>Enterobacterales</taxon>
        <taxon>Enterobacteriaceae</taxon>
        <taxon>Escherichia</taxon>
    </lineage>
</organism>
<dbReference type="Pfam" id="PF10784">
    <property type="entry name" value="Plasmid_stab_B"/>
    <property type="match status" value="1"/>
</dbReference>
<dbReference type="Proteomes" id="UP000254428">
    <property type="component" value="Unassembled WGS sequence"/>
</dbReference>
<evidence type="ECO:0000313" key="1">
    <source>
        <dbReference type="EMBL" id="STH68535.1"/>
    </source>
</evidence>
<name>A0A376NQP0_ECOLX</name>
<dbReference type="Gene3D" id="6.10.290.20">
    <property type="match status" value="1"/>
</dbReference>
<dbReference type="InterPro" id="IPR038307">
    <property type="entry name" value="StbB_sf"/>
</dbReference>
<proteinExistence type="predicted"/>
<protein>
    <submittedName>
        <fullName evidence="1">Plasmid stable inheritance protein ParB</fullName>
    </submittedName>
</protein>
<sequence length="47" mass="5186">MDSAEHCFKLNPDVNQTDKIVCDTLNSIPQGERSRLNRAALTADLAL</sequence>
<dbReference type="AlphaFoldDB" id="A0A376NQP0"/>
<dbReference type="EMBL" id="UGBT01000001">
    <property type="protein sequence ID" value="STH68535.1"/>
    <property type="molecule type" value="Genomic_DNA"/>
</dbReference>